<feature type="domain" description="RsdA/BaiN/AoA(So)-like insert" evidence="5">
    <location>
        <begin position="193"/>
        <end position="342"/>
    </location>
</feature>
<dbReference type="OrthoDB" id="9773233at2"/>
<evidence type="ECO:0000259" key="4">
    <source>
        <dbReference type="Pfam" id="PF03486"/>
    </source>
</evidence>
<keyword evidence="2" id="KW-0285">Flavoprotein</keyword>
<gene>
    <name evidence="6" type="ORF">GQF03_14370</name>
</gene>
<accession>A0A845MJB9</accession>
<dbReference type="PRINTS" id="PR00368">
    <property type="entry name" value="FADPNR"/>
</dbReference>
<comment type="cofactor">
    <cofactor evidence="1">
        <name>FAD</name>
        <dbReference type="ChEBI" id="CHEBI:57692"/>
    </cofactor>
</comment>
<evidence type="ECO:0000313" key="7">
    <source>
        <dbReference type="Proteomes" id="UP000445696"/>
    </source>
</evidence>
<dbReference type="SUPFAM" id="SSF160996">
    <property type="entry name" value="HI0933 insert domain-like"/>
    <property type="match status" value="1"/>
</dbReference>
<organism evidence="6 7">
    <name type="scientific">Sneathiella chungangensis</name>
    <dbReference type="NCBI Taxonomy" id="1418234"/>
    <lineage>
        <taxon>Bacteria</taxon>
        <taxon>Pseudomonadati</taxon>
        <taxon>Pseudomonadota</taxon>
        <taxon>Alphaproteobacteria</taxon>
        <taxon>Sneathiellales</taxon>
        <taxon>Sneathiellaceae</taxon>
        <taxon>Sneathiella</taxon>
    </lineage>
</organism>
<evidence type="ECO:0000259" key="5">
    <source>
        <dbReference type="Pfam" id="PF22780"/>
    </source>
</evidence>
<dbReference type="EMBL" id="WTVA01000015">
    <property type="protein sequence ID" value="MZR23520.1"/>
    <property type="molecule type" value="Genomic_DNA"/>
</dbReference>
<dbReference type="Gene3D" id="2.40.30.10">
    <property type="entry name" value="Translation factors"/>
    <property type="match status" value="1"/>
</dbReference>
<evidence type="ECO:0000256" key="1">
    <source>
        <dbReference type="ARBA" id="ARBA00001974"/>
    </source>
</evidence>
<dbReference type="Gene3D" id="3.50.50.60">
    <property type="entry name" value="FAD/NAD(P)-binding domain"/>
    <property type="match status" value="1"/>
</dbReference>
<dbReference type="InterPro" id="IPR036188">
    <property type="entry name" value="FAD/NAD-bd_sf"/>
</dbReference>
<dbReference type="PANTHER" id="PTHR42887:SF2">
    <property type="entry name" value="OS12G0638800 PROTEIN"/>
    <property type="match status" value="1"/>
</dbReference>
<dbReference type="InterPro" id="IPR055178">
    <property type="entry name" value="RsdA/BaiN/AoA(So)-like_dom"/>
</dbReference>
<dbReference type="NCBIfam" id="TIGR00275">
    <property type="entry name" value="aminoacetone oxidase family FAD-binding enzyme"/>
    <property type="match status" value="1"/>
</dbReference>
<dbReference type="Proteomes" id="UP000445696">
    <property type="component" value="Unassembled WGS sequence"/>
</dbReference>
<keyword evidence="3" id="KW-0274">FAD</keyword>
<evidence type="ECO:0000256" key="2">
    <source>
        <dbReference type="ARBA" id="ARBA00022630"/>
    </source>
</evidence>
<comment type="caution">
    <text evidence="6">The sequence shown here is derived from an EMBL/GenBank/DDBJ whole genome shotgun (WGS) entry which is preliminary data.</text>
</comment>
<dbReference type="PRINTS" id="PR00411">
    <property type="entry name" value="PNDRDTASEI"/>
</dbReference>
<dbReference type="Pfam" id="PF22780">
    <property type="entry name" value="HI0933_like_1st"/>
    <property type="match status" value="1"/>
</dbReference>
<keyword evidence="7" id="KW-1185">Reference proteome</keyword>
<dbReference type="Pfam" id="PF03486">
    <property type="entry name" value="HI0933_like"/>
    <property type="match status" value="1"/>
</dbReference>
<name>A0A845MJB9_9PROT</name>
<dbReference type="PANTHER" id="PTHR42887">
    <property type="entry name" value="OS12G0638800 PROTEIN"/>
    <property type="match status" value="1"/>
</dbReference>
<dbReference type="InterPro" id="IPR057661">
    <property type="entry name" value="RsdA/BaiN/AoA(So)_Rossmann"/>
</dbReference>
<dbReference type="AlphaFoldDB" id="A0A845MJB9"/>
<dbReference type="InterPro" id="IPR004792">
    <property type="entry name" value="BaiN-like"/>
</dbReference>
<sequence>MASEESRKFDVVIIGAGAAGLMCAIEAGRRGRKVLLLEKAEKCGKKILISGGGRCNFTNLFAAPDKFISDNPHFCKSALSQYTQSDFIALVEKHRVAYHEKKLGQLFCDGSASEIVALLETECAAHGVIIWRGSGADKVEKEDDHFLIATGGQVLSAKSLVVATGGLSIPKIGANDFAYRVAKAFGLALVPARPGLAPLTFEAADKKRFARLTGISADVSIGYEKTRFRENLLFTHRGLSGPAILQISSFWELGKPITIDFLPDIDLEHILKEKRQPQPRTKVSSYLKDHLASRLVDVLLEEFVDLPELGNCSDKTIREIVKSIKLVKLVPVGTEGYAKAEVTVGGVSTEVLHSKTMECRSVPGLFFIGEAVDVTGFLGGYNFQWAWSSGYVAGQYA</sequence>
<evidence type="ECO:0000313" key="6">
    <source>
        <dbReference type="EMBL" id="MZR23520.1"/>
    </source>
</evidence>
<dbReference type="InterPro" id="IPR023166">
    <property type="entry name" value="BaiN-like_dom_sf"/>
</dbReference>
<reference evidence="6 7" key="1">
    <citation type="journal article" date="2014" name="Int. J. Syst. Evol. Microbiol.">
        <title>Sneathiella chungangensis sp. nov., isolated from a marine sand, and emended description of the genus Sneathiella.</title>
        <authorList>
            <person name="Siamphan C."/>
            <person name="Kim H."/>
            <person name="Lee J.S."/>
            <person name="Kim W."/>
        </authorList>
    </citation>
    <scope>NUCLEOTIDE SEQUENCE [LARGE SCALE GENOMIC DNA]</scope>
    <source>
        <strain evidence="6 7">KCTC 32476</strain>
    </source>
</reference>
<protein>
    <submittedName>
        <fullName evidence="6">Aminoacetone oxidase family FAD-binding enzyme</fullName>
    </submittedName>
</protein>
<evidence type="ECO:0000256" key="3">
    <source>
        <dbReference type="ARBA" id="ARBA00022827"/>
    </source>
</evidence>
<dbReference type="RefSeq" id="WP_161339984.1">
    <property type="nucleotide sequence ID" value="NZ_JBHSDG010000003.1"/>
</dbReference>
<feature type="domain" description="RsdA/BaiN/AoA(So)-like Rossmann fold-like" evidence="4">
    <location>
        <begin position="10"/>
        <end position="395"/>
    </location>
</feature>
<dbReference type="Gene3D" id="1.10.8.260">
    <property type="entry name" value="HI0933 insert domain-like"/>
    <property type="match status" value="1"/>
</dbReference>
<dbReference type="SUPFAM" id="SSF51905">
    <property type="entry name" value="FAD/NAD(P)-binding domain"/>
    <property type="match status" value="1"/>
</dbReference>
<proteinExistence type="predicted"/>